<dbReference type="STRING" id="1121298.SAMN05444401_3321"/>
<dbReference type="Gene3D" id="1.10.340.30">
    <property type="entry name" value="Hypothetical protein, domain 2"/>
    <property type="match status" value="1"/>
</dbReference>
<keyword evidence="4" id="KW-0326">Glycosidase</keyword>
<dbReference type="RefSeq" id="WP_073009236.1">
    <property type="nucleotide sequence ID" value="NZ_FQZO01000006.1"/>
</dbReference>
<dbReference type="Pfam" id="PF22175">
    <property type="entry name" value="Ogg-HhH"/>
    <property type="match status" value="1"/>
</dbReference>
<evidence type="ECO:0000256" key="3">
    <source>
        <dbReference type="ARBA" id="ARBA00023204"/>
    </source>
</evidence>
<keyword evidence="2" id="KW-0378">Hydrolase</keyword>
<dbReference type="InterPro" id="IPR023170">
    <property type="entry name" value="HhH_base_excis_C"/>
</dbReference>
<evidence type="ECO:0000256" key="1">
    <source>
        <dbReference type="ARBA" id="ARBA00022763"/>
    </source>
</evidence>
<protein>
    <submittedName>
        <fullName evidence="5">Thermostable 8-oxoguanine DNA glycosylase</fullName>
    </submittedName>
</protein>
<keyword evidence="6" id="KW-1185">Reference proteome</keyword>
<evidence type="ECO:0000313" key="6">
    <source>
        <dbReference type="Proteomes" id="UP000184080"/>
    </source>
</evidence>
<sequence>MVSLNAERVLDDLWQMYGGYVQENLNFNIKLNNTKLIEEFFFIVLGGFGISYELNISALRVLKHKKLLNSNLFINKEDLIITSELLKNEFNTKQFEPRTKSSELRKYRFIDTKSITVAEAGYWLWSECQWNIDKKLQTEGNKAREWLCNCPGVGLKSASWLLRNIGYCENYAVLDVHILRFISKMGIEVPKNLSEKSYLYVEDTLRNLCDNIGVTLGKMDYLLWTLGRCGYLEHVRCE</sequence>
<dbReference type="GO" id="GO:0006281">
    <property type="term" value="P:DNA repair"/>
    <property type="evidence" value="ECO:0007669"/>
    <property type="project" value="UniProtKB-KW"/>
</dbReference>
<proteinExistence type="predicted"/>
<accession>A0A1M6KDL9</accession>
<organism evidence="5 6">
    <name type="scientific">Clostridium amylolyticum</name>
    <dbReference type="NCBI Taxonomy" id="1121298"/>
    <lineage>
        <taxon>Bacteria</taxon>
        <taxon>Bacillati</taxon>
        <taxon>Bacillota</taxon>
        <taxon>Clostridia</taxon>
        <taxon>Eubacteriales</taxon>
        <taxon>Clostridiaceae</taxon>
        <taxon>Clostridium</taxon>
    </lineage>
</organism>
<dbReference type="GO" id="GO:0016799">
    <property type="term" value="F:hydrolase activity, hydrolyzing N-glycosyl compounds"/>
    <property type="evidence" value="ECO:0007669"/>
    <property type="project" value="InterPro"/>
</dbReference>
<dbReference type="AlphaFoldDB" id="A0A1M6KDL9"/>
<dbReference type="GO" id="GO:0003906">
    <property type="term" value="F:DNA-(apurinic or apyrimidinic site) endonuclease activity"/>
    <property type="evidence" value="ECO:0007669"/>
    <property type="project" value="InterPro"/>
</dbReference>
<dbReference type="InterPro" id="IPR011257">
    <property type="entry name" value="DNA_glycosylase"/>
</dbReference>
<keyword evidence="1" id="KW-0227">DNA damage</keyword>
<name>A0A1M6KDL9_9CLOT</name>
<dbReference type="InterPro" id="IPR012092">
    <property type="entry name" value="DNA_glyclase/AP_lyase_Ogg"/>
</dbReference>
<dbReference type="Proteomes" id="UP000184080">
    <property type="component" value="Unassembled WGS sequence"/>
</dbReference>
<evidence type="ECO:0000256" key="4">
    <source>
        <dbReference type="ARBA" id="ARBA00023295"/>
    </source>
</evidence>
<dbReference type="EMBL" id="FQZO01000006">
    <property type="protein sequence ID" value="SHJ57008.1"/>
    <property type="molecule type" value="Genomic_DNA"/>
</dbReference>
<evidence type="ECO:0000256" key="2">
    <source>
        <dbReference type="ARBA" id="ARBA00022801"/>
    </source>
</evidence>
<evidence type="ECO:0000313" key="5">
    <source>
        <dbReference type="EMBL" id="SHJ57008.1"/>
    </source>
</evidence>
<dbReference type="Gene3D" id="1.10.1670.10">
    <property type="entry name" value="Helix-hairpin-Helix base-excision DNA repair enzymes (C-terminal)"/>
    <property type="match status" value="1"/>
</dbReference>
<reference evidence="5 6" key="1">
    <citation type="submission" date="2016-11" db="EMBL/GenBank/DDBJ databases">
        <authorList>
            <person name="Jaros S."/>
            <person name="Januszkiewicz K."/>
            <person name="Wedrychowicz H."/>
        </authorList>
    </citation>
    <scope>NUCLEOTIDE SEQUENCE [LARGE SCALE GENOMIC DNA]</scope>
    <source>
        <strain evidence="5 6">DSM 21864</strain>
    </source>
</reference>
<dbReference type="SUPFAM" id="SSF48150">
    <property type="entry name" value="DNA-glycosylase"/>
    <property type="match status" value="1"/>
</dbReference>
<gene>
    <name evidence="5" type="ORF">SAMN05444401_3321</name>
</gene>
<keyword evidence="3" id="KW-0234">DNA repair</keyword>
<dbReference type="OrthoDB" id="12078at2"/>